<gene>
    <name evidence="8" type="ORF">UFOPK2625_00699</name>
    <name evidence="9" type="ORF">UFOPK4092_00993</name>
</gene>
<keyword evidence="3" id="KW-1003">Cell membrane</keyword>
<evidence type="ECO:0000256" key="4">
    <source>
        <dbReference type="ARBA" id="ARBA00022741"/>
    </source>
</evidence>
<keyword evidence="5" id="KW-0067">ATP-binding</keyword>
<dbReference type="GO" id="GO:0005886">
    <property type="term" value="C:plasma membrane"/>
    <property type="evidence" value="ECO:0007669"/>
    <property type="project" value="UniProtKB-SubCell"/>
</dbReference>
<evidence type="ECO:0000313" key="8">
    <source>
        <dbReference type="EMBL" id="CAB4705016.1"/>
    </source>
</evidence>
<evidence type="ECO:0000256" key="2">
    <source>
        <dbReference type="ARBA" id="ARBA00022448"/>
    </source>
</evidence>
<dbReference type="SMART" id="SM00382">
    <property type="entry name" value="AAA"/>
    <property type="match status" value="1"/>
</dbReference>
<dbReference type="PANTHER" id="PTHR43297">
    <property type="entry name" value="OLIGOPEPTIDE TRANSPORT ATP-BINDING PROTEIN APPD"/>
    <property type="match status" value="1"/>
</dbReference>
<dbReference type="PROSITE" id="PS00211">
    <property type="entry name" value="ABC_TRANSPORTER_1"/>
    <property type="match status" value="1"/>
</dbReference>
<dbReference type="InterPro" id="IPR027417">
    <property type="entry name" value="P-loop_NTPase"/>
</dbReference>
<sequence>MMLEVRDLQISYRDQVVASVPTLDLEPGQVLGIAGESGSGKSQTALALMGLTRYANGVVTGSMVLDGRELLTLSPRQWRLVRGRDIAMILQSPRAALNPTMKLGALFSRTLRLHGMTKDQRDPRMVQALAEVVLDAEILDRYPHEISGGQAQRFAIALVAALRVKVLIADEPTSALDVTVQAEVIDVLRNLRDRHGTAIIFISHDLSVIGELADSVMVMRDGAVVEQGSAESIFNQPTQEYTRMLLAAIPVIGGRSR</sequence>
<name>A0A6J7QWE0_9ZZZZ</name>
<dbReference type="PANTHER" id="PTHR43297:SF2">
    <property type="entry name" value="DIPEPTIDE TRANSPORT ATP-BINDING PROTEIN DPPD"/>
    <property type="match status" value="1"/>
</dbReference>
<dbReference type="GO" id="GO:0005524">
    <property type="term" value="F:ATP binding"/>
    <property type="evidence" value="ECO:0007669"/>
    <property type="project" value="UniProtKB-KW"/>
</dbReference>
<proteinExistence type="predicted"/>
<feature type="domain" description="ABC transporter" evidence="7">
    <location>
        <begin position="3"/>
        <end position="246"/>
    </location>
</feature>
<evidence type="ECO:0000313" key="9">
    <source>
        <dbReference type="EMBL" id="CAB5021997.1"/>
    </source>
</evidence>
<dbReference type="Pfam" id="PF00005">
    <property type="entry name" value="ABC_tran"/>
    <property type="match status" value="1"/>
</dbReference>
<dbReference type="AlphaFoldDB" id="A0A6J7QWE0"/>
<organism evidence="9">
    <name type="scientific">freshwater metagenome</name>
    <dbReference type="NCBI Taxonomy" id="449393"/>
    <lineage>
        <taxon>unclassified sequences</taxon>
        <taxon>metagenomes</taxon>
        <taxon>ecological metagenomes</taxon>
    </lineage>
</organism>
<keyword evidence="2" id="KW-0813">Transport</keyword>
<evidence type="ECO:0000256" key="6">
    <source>
        <dbReference type="ARBA" id="ARBA00023136"/>
    </source>
</evidence>
<accession>A0A6J7QWE0</accession>
<dbReference type="Gene3D" id="3.40.50.300">
    <property type="entry name" value="P-loop containing nucleotide triphosphate hydrolases"/>
    <property type="match status" value="1"/>
</dbReference>
<keyword evidence="6" id="KW-0472">Membrane</keyword>
<evidence type="ECO:0000256" key="5">
    <source>
        <dbReference type="ARBA" id="ARBA00022840"/>
    </source>
</evidence>
<dbReference type="InterPro" id="IPR050388">
    <property type="entry name" value="ABC_Ni/Peptide_Import"/>
</dbReference>
<reference evidence="9" key="1">
    <citation type="submission" date="2020-05" db="EMBL/GenBank/DDBJ databases">
        <authorList>
            <person name="Chiriac C."/>
            <person name="Salcher M."/>
            <person name="Ghai R."/>
            <person name="Kavagutti S V."/>
        </authorList>
    </citation>
    <scope>NUCLEOTIDE SEQUENCE</scope>
</reference>
<evidence type="ECO:0000256" key="3">
    <source>
        <dbReference type="ARBA" id="ARBA00022475"/>
    </source>
</evidence>
<dbReference type="CDD" id="cd03257">
    <property type="entry name" value="ABC_NikE_OppD_transporters"/>
    <property type="match status" value="1"/>
</dbReference>
<dbReference type="InterPro" id="IPR003439">
    <property type="entry name" value="ABC_transporter-like_ATP-bd"/>
</dbReference>
<dbReference type="EMBL" id="CAEZXZ010000088">
    <property type="protein sequence ID" value="CAB4705016.1"/>
    <property type="molecule type" value="Genomic_DNA"/>
</dbReference>
<dbReference type="SUPFAM" id="SSF52540">
    <property type="entry name" value="P-loop containing nucleoside triphosphate hydrolases"/>
    <property type="match status" value="1"/>
</dbReference>
<evidence type="ECO:0000259" key="7">
    <source>
        <dbReference type="PROSITE" id="PS50893"/>
    </source>
</evidence>
<dbReference type="PROSITE" id="PS50893">
    <property type="entry name" value="ABC_TRANSPORTER_2"/>
    <property type="match status" value="1"/>
</dbReference>
<dbReference type="InterPro" id="IPR003593">
    <property type="entry name" value="AAA+_ATPase"/>
</dbReference>
<protein>
    <submittedName>
        <fullName evidence="9">Unannotated protein</fullName>
    </submittedName>
</protein>
<dbReference type="EMBL" id="CAFBPJ010000113">
    <property type="protein sequence ID" value="CAB5021997.1"/>
    <property type="molecule type" value="Genomic_DNA"/>
</dbReference>
<evidence type="ECO:0000256" key="1">
    <source>
        <dbReference type="ARBA" id="ARBA00004202"/>
    </source>
</evidence>
<dbReference type="InterPro" id="IPR017871">
    <property type="entry name" value="ABC_transporter-like_CS"/>
</dbReference>
<dbReference type="GO" id="GO:0016887">
    <property type="term" value="F:ATP hydrolysis activity"/>
    <property type="evidence" value="ECO:0007669"/>
    <property type="project" value="InterPro"/>
</dbReference>
<keyword evidence="4" id="KW-0547">Nucleotide-binding</keyword>
<comment type="subcellular location">
    <subcellularLocation>
        <location evidence="1">Cell membrane</location>
        <topology evidence="1">Peripheral membrane protein</topology>
    </subcellularLocation>
</comment>